<dbReference type="EMBL" id="BARV01002575">
    <property type="protein sequence ID" value="GAH93686.1"/>
    <property type="molecule type" value="Genomic_DNA"/>
</dbReference>
<evidence type="ECO:0000313" key="1">
    <source>
        <dbReference type="EMBL" id="GAH93686.1"/>
    </source>
</evidence>
<protein>
    <submittedName>
        <fullName evidence="1">Uncharacterized protein</fullName>
    </submittedName>
</protein>
<dbReference type="AlphaFoldDB" id="X1JG39"/>
<proteinExistence type="predicted"/>
<feature type="non-terminal residue" evidence="1">
    <location>
        <position position="1"/>
    </location>
</feature>
<comment type="caution">
    <text evidence="1">The sequence shown here is derived from an EMBL/GenBank/DDBJ whole genome shotgun (WGS) entry which is preliminary data.</text>
</comment>
<organism evidence="1">
    <name type="scientific">marine sediment metagenome</name>
    <dbReference type="NCBI Taxonomy" id="412755"/>
    <lineage>
        <taxon>unclassified sequences</taxon>
        <taxon>metagenomes</taxon>
        <taxon>ecological metagenomes</taxon>
    </lineage>
</organism>
<gene>
    <name evidence="1" type="ORF">S06H3_06588</name>
</gene>
<reference evidence="1" key="1">
    <citation type="journal article" date="2014" name="Front. Microbiol.">
        <title>High frequency of phylogenetically diverse reductive dehalogenase-homologous genes in deep subseafloor sedimentary metagenomes.</title>
        <authorList>
            <person name="Kawai M."/>
            <person name="Futagami T."/>
            <person name="Toyoda A."/>
            <person name="Takaki Y."/>
            <person name="Nishi S."/>
            <person name="Hori S."/>
            <person name="Arai W."/>
            <person name="Tsubouchi T."/>
            <person name="Morono Y."/>
            <person name="Uchiyama I."/>
            <person name="Ito T."/>
            <person name="Fujiyama A."/>
            <person name="Inagaki F."/>
            <person name="Takami H."/>
        </authorList>
    </citation>
    <scope>NUCLEOTIDE SEQUENCE</scope>
    <source>
        <strain evidence="1">Expedition CK06-06</strain>
    </source>
</reference>
<accession>X1JG39</accession>
<name>X1JG39_9ZZZZ</name>
<sequence>KNELFEVPNLTLKKLKYLKVGIKLFRKKVYNKS</sequence>